<proteinExistence type="predicted"/>
<protein>
    <submittedName>
        <fullName evidence="1">Uncharacterized protein</fullName>
    </submittedName>
</protein>
<evidence type="ECO:0000313" key="1">
    <source>
        <dbReference type="EMBL" id="KAF2474907.1"/>
    </source>
</evidence>
<keyword evidence="2" id="KW-1185">Reference proteome</keyword>
<accession>A0ACB6R9A7</accession>
<dbReference type="Proteomes" id="UP000799755">
    <property type="component" value="Unassembled WGS sequence"/>
</dbReference>
<gene>
    <name evidence="1" type="ORF">BDR25DRAFT_351394</name>
</gene>
<comment type="caution">
    <text evidence="1">The sequence shown here is derived from an EMBL/GenBank/DDBJ whole genome shotgun (WGS) entry which is preliminary data.</text>
</comment>
<evidence type="ECO:0000313" key="2">
    <source>
        <dbReference type="Proteomes" id="UP000799755"/>
    </source>
</evidence>
<name>A0ACB6R9A7_9PLEO</name>
<reference evidence="1" key="1">
    <citation type="journal article" date="2020" name="Stud. Mycol.">
        <title>101 Dothideomycetes genomes: a test case for predicting lifestyles and emergence of pathogens.</title>
        <authorList>
            <person name="Haridas S."/>
            <person name="Albert R."/>
            <person name="Binder M."/>
            <person name="Bloem J."/>
            <person name="Labutti K."/>
            <person name="Salamov A."/>
            <person name="Andreopoulos B."/>
            <person name="Baker S."/>
            <person name="Barry K."/>
            <person name="Bills G."/>
            <person name="Bluhm B."/>
            <person name="Cannon C."/>
            <person name="Castanera R."/>
            <person name="Culley D."/>
            <person name="Daum C."/>
            <person name="Ezra D."/>
            <person name="Gonzalez J."/>
            <person name="Henrissat B."/>
            <person name="Kuo A."/>
            <person name="Liang C."/>
            <person name="Lipzen A."/>
            <person name="Lutzoni F."/>
            <person name="Magnuson J."/>
            <person name="Mondo S."/>
            <person name="Nolan M."/>
            <person name="Ohm R."/>
            <person name="Pangilinan J."/>
            <person name="Park H.-J."/>
            <person name="Ramirez L."/>
            <person name="Alfaro M."/>
            <person name="Sun H."/>
            <person name="Tritt A."/>
            <person name="Yoshinaga Y."/>
            <person name="Zwiers L.-H."/>
            <person name="Turgeon B."/>
            <person name="Goodwin S."/>
            <person name="Spatafora J."/>
            <person name="Crous P."/>
            <person name="Grigoriev I."/>
        </authorList>
    </citation>
    <scope>NUCLEOTIDE SEQUENCE</scope>
    <source>
        <strain evidence="1">ATCC 200398</strain>
    </source>
</reference>
<organism evidence="1 2">
    <name type="scientific">Lindgomyces ingoldianus</name>
    <dbReference type="NCBI Taxonomy" id="673940"/>
    <lineage>
        <taxon>Eukaryota</taxon>
        <taxon>Fungi</taxon>
        <taxon>Dikarya</taxon>
        <taxon>Ascomycota</taxon>
        <taxon>Pezizomycotina</taxon>
        <taxon>Dothideomycetes</taxon>
        <taxon>Pleosporomycetidae</taxon>
        <taxon>Pleosporales</taxon>
        <taxon>Lindgomycetaceae</taxon>
        <taxon>Lindgomyces</taxon>
    </lineage>
</organism>
<dbReference type="EMBL" id="MU003497">
    <property type="protein sequence ID" value="KAF2474907.1"/>
    <property type="molecule type" value="Genomic_DNA"/>
</dbReference>
<sequence>MNPEIPSKPALPPLAAPSPARASRFTGTTPRAVVVQILYHLCHNAFFPCRTSRAKLELWVWRVWEHGLEAVGAATNTRKLPLLPTDTAAAYLNPHNQERIYVKGCQRDVRIELRAYASPYDQYLRHFTITVNTTEPEGRASVSMICRNGSGVLLLHTDANTDATGLFIGLLEPWQHFATNTSFPLQVTRCSEVMIKFRLDKVCTIRVSNEYSPSHHITFVDMISREILGCHSMCLSVSKVFACSKMKGKDGGRVVASPSALDYPTIPMNLSALPWALIFSSFLHTFLPLTIVRDATFLSNLYSPLSKLNPDCARHHHTKIRPDSAQ</sequence>